<proteinExistence type="predicted"/>
<dbReference type="Pfam" id="PF13640">
    <property type="entry name" value="2OG-FeII_Oxy_3"/>
    <property type="match status" value="1"/>
</dbReference>
<accession>A0ABX0AE54</accession>
<dbReference type="InterPro" id="IPR051842">
    <property type="entry name" value="uS12_prolyl_hydroxylase"/>
</dbReference>
<protein>
    <submittedName>
        <fullName evidence="5">2OG-Fe(II) oxygenase</fullName>
    </submittedName>
</protein>
<dbReference type="InterPro" id="IPR006620">
    <property type="entry name" value="Pro_4_hyd_alph"/>
</dbReference>
<evidence type="ECO:0000313" key="6">
    <source>
        <dbReference type="Proteomes" id="UP001429354"/>
    </source>
</evidence>
<dbReference type="PANTHER" id="PTHR12117:SF0">
    <property type="entry name" value="PROLYL 3-HYDROXYLASE OGFOD1"/>
    <property type="match status" value="1"/>
</dbReference>
<dbReference type="RefSeq" id="WP_162349735.1">
    <property type="nucleotide sequence ID" value="NZ_QOVG01000006.1"/>
</dbReference>
<dbReference type="PANTHER" id="PTHR12117">
    <property type="entry name" value="HISTONE ACETYLTRANSFERASE COMPLEX"/>
    <property type="match status" value="1"/>
</dbReference>
<evidence type="ECO:0000313" key="5">
    <source>
        <dbReference type="EMBL" id="NDK39153.1"/>
    </source>
</evidence>
<dbReference type="SMART" id="SM00702">
    <property type="entry name" value="P4Hc"/>
    <property type="match status" value="1"/>
</dbReference>
<reference evidence="5 6" key="1">
    <citation type="submission" date="2018-07" db="EMBL/GenBank/DDBJ databases">
        <title>Whole genome Sequencing of Pseudoxanthomonas gei KCTC 32298 (T).</title>
        <authorList>
            <person name="Kumar S."/>
            <person name="Bansal K."/>
            <person name="Kaur A."/>
            <person name="Patil P."/>
            <person name="Sharma S."/>
            <person name="Patil P.B."/>
        </authorList>
    </citation>
    <scope>NUCLEOTIDE SEQUENCE [LARGE SCALE GENOMIC DNA]</scope>
    <source>
        <strain evidence="5 6">KCTC 32298</strain>
    </source>
</reference>
<keyword evidence="2" id="KW-0223">Dioxygenase</keyword>
<dbReference type="EMBL" id="QOVG01000006">
    <property type="protein sequence ID" value="NDK39153.1"/>
    <property type="molecule type" value="Genomic_DNA"/>
</dbReference>
<comment type="caution">
    <text evidence="5">The sequence shown here is derived from an EMBL/GenBank/DDBJ whole genome shotgun (WGS) entry which is preliminary data.</text>
</comment>
<evidence type="ECO:0000259" key="4">
    <source>
        <dbReference type="SMART" id="SM00702"/>
    </source>
</evidence>
<dbReference type="Gene3D" id="2.60.120.620">
    <property type="entry name" value="q2cbj1_9rhob like domain"/>
    <property type="match status" value="1"/>
</dbReference>
<name>A0ABX0AE54_9GAMM</name>
<evidence type="ECO:0000256" key="1">
    <source>
        <dbReference type="ARBA" id="ARBA00001961"/>
    </source>
</evidence>
<comment type="cofactor">
    <cofactor evidence="1">
        <name>L-ascorbate</name>
        <dbReference type="ChEBI" id="CHEBI:38290"/>
    </cofactor>
</comment>
<feature type="domain" description="Prolyl 4-hydroxylase alpha subunit" evidence="4">
    <location>
        <begin position="33"/>
        <end position="226"/>
    </location>
</feature>
<evidence type="ECO:0000256" key="2">
    <source>
        <dbReference type="ARBA" id="ARBA00022964"/>
    </source>
</evidence>
<dbReference type="Proteomes" id="UP001429354">
    <property type="component" value="Unassembled WGS sequence"/>
</dbReference>
<organism evidence="5 6">
    <name type="scientific">Pseudoxanthomonas gei</name>
    <dbReference type="NCBI Taxonomy" id="1383030"/>
    <lineage>
        <taxon>Bacteria</taxon>
        <taxon>Pseudomonadati</taxon>
        <taxon>Pseudomonadota</taxon>
        <taxon>Gammaproteobacteria</taxon>
        <taxon>Lysobacterales</taxon>
        <taxon>Lysobacteraceae</taxon>
        <taxon>Pseudoxanthomonas</taxon>
    </lineage>
</organism>
<gene>
    <name evidence="5" type="ORF">DT603_09900</name>
</gene>
<sequence length="313" mass="35204">MNPAANPDLDAIIAPHVLEDADRLRTLFLPAEPFAHCVIDNFFAPGFVQALARDFPSFDRGNSLNEDGSPAGKSVVERLHSLGETYALLDRCVQSPAFLELVGSITGIGGLLYDPSYFGGGTHENRNGQSLDSHIDFNYHPETGWHRRLNMIVYLNQEWDADWGGALQLHRDPYDAAADKVVSLAPLYNRCVIFETTEHSWHGFPAITLPADKAGLSRRSIALYFYTRERPPEQTASAHSTVYVDRPLPARFEPGHVLSAADCDELNELMQRRGDHNRRLYDEIRRLQSVLDETALSRVFSTLRRLLARIARH</sequence>
<keyword evidence="3" id="KW-0560">Oxidoreductase</keyword>
<dbReference type="InterPro" id="IPR044862">
    <property type="entry name" value="Pro_4_hyd_alph_FE2OG_OXY"/>
</dbReference>
<evidence type="ECO:0000256" key="3">
    <source>
        <dbReference type="ARBA" id="ARBA00023002"/>
    </source>
</evidence>
<keyword evidence="6" id="KW-1185">Reference proteome</keyword>